<name>A0A4Z0QYK4_9FIRM</name>
<dbReference type="AlphaFoldDB" id="A0A4Z0QYK4"/>
<dbReference type="Gene3D" id="2.60.120.260">
    <property type="entry name" value="Galactose-binding domain-like"/>
    <property type="match status" value="2"/>
</dbReference>
<proteinExistence type="predicted"/>
<dbReference type="SUPFAM" id="SSF51126">
    <property type="entry name" value="Pectin lyase-like"/>
    <property type="match status" value="1"/>
</dbReference>
<gene>
    <name evidence="1" type="ORF">E4K67_22350</name>
</gene>
<dbReference type="InterPro" id="IPR011050">
    <property type="entry name" value="Pectin_lyase_fold/virulence"/>
</dbReference>
<organism evidence="1 2">
    <name type="scientific">Desulfosporosinus fructosivorans</name>
    <dbReference type="NCBI Taxonomy" id="2018669"/>
    <lineage>
        <taxon>Bacteria</taxon>
        <taxon>Bacillati</taxon>
        <taxon>Bacillota</taxon>
        <taxon>Clostridia</taxon>
        <taxon>Eubacteriales</taxon>
        <taxon>Desulfitobacteriaceae</taxon>
        <taxon>Desulfosporosinus</taxon>
    </lineage>
</organism>
<dbReference type="Proteomes" id="UP000298460">
    <property type="component" value="Unassembled WGS sequence"/>
</dbReference>
<dbReference type="RefSeq" id="WP_135550803.1">
    <property type="nucleotide sequence ID" value="NZ_SPQQ01000010.1"/>
</dbReference>
<evidence type="ECO:0000313" key="2">
    <source>
        <dbReference type="Proteomes" id="UP000298460"/>
    </source>
</evidence>
<evidence type="ECO:0000313" key="1">
    <source>
        <dbReference type="EMBL" id="TGE35862.1"/>
    </source>
</evidence>
<sequence>MGFFPIGGGSSGSRNGIITIAPYNCLRKSEARYVLPGTDDQVELNNIIEELCGNPNAQWNQRLVPKVLMLDGDINVSEPVMLKNMLYLEGSGYNTRFILQSGSNKDVMRSENYDLYGHPDDVLYCPILKHFQINGNYSQNQGEEHYGIRIKPQEYLMYQVIVDNCYGGMRLDGVGNYGGYLRDCFIKNNHHIGAVLGGDTTMIGCSIGGNAEFEDVKYNWDACGILLNAFNIQLFDNHFAYNTVDIVANFVGGLMFSNNMFEGGIGENIIFGGTAWGCTIANNRFGGRPGATNDGHRDSIAFRGMRKEPLSGGYGNIIANNNFTINPNAGDVGYGYCISECENCDDNMISNNLFLNGYSQPTPIKIVGENTQATNNMLSRVAPIGFDEPVFTNLITYSEQLDNLVYWSNIDITVTKNAVLSPDGKKTADRLVSSIPYQAIRQTVKVLPNTEYTFSFYVRDNGSSAAKYSVHDLSNGVDIIPPTSYRHKLRLDGFVRIYETFTTPEGCTKLYIFPVRDAGDLIDLFMWGVQLNQGSTASDYKMTTPIEELVSDPTGVLDYPANNNLLLSSENFNNAEVWFSSDVVVTPNIALGLNGTMTADQLTSPSAYQAFRQVITVLAETDYTFSFYALSNSSAEAKYSVYDNTNGADIIGATSYLSQLNESTLTRIGVPFTTPAGCTSIGLYIVRDLGVSGLDLTVWGAMLNVGLTAMPYQTT</sequence>
<protein>
    <submittedName>
        <fullName evidence="1">Uncharacterized protein</fullName>
    </submittedName>
</protein>
<dbReference type="EMBL" id="SPQQ01000010">
    <property type="protein sequence ID" value="TGE35862.1"/>
    <property type="molecule type" value="Genomic_DNA"/>
</dbReference>
<accession>A0A4Z0QYK4</accession>
<keyword evidence="2" id="KW-1185">Reference proteome</keyword>
<reference evidence="1 2" key="1">
    <citation type="submission" date="2019-03" db="EMBL/GenBank/DDBJ databases">
        <title>Draft Genome Sequence of Desulfosporosinus fructosivorans Strain 63.6F, Isolated from Marine Sediment in the Baltic Sea.</title>
        <authorList>
            <person name="Hausmann B."/>
            <person name="Vandieken V."/>
            <person name="Pjevac P."/>
            <person name="Schreck K."/>
            <person name="Herbold C.W."/>
            <person name="Loy A."/>
        </authorList>
    </citation>
    <scope>NUCLEOTIDE SEQUENCE [LARGE SCALE GENOMIC DNA]</scope>
    <source>
        <strain evidence="1 2">63.6F</strain>
    </source>
</reference>
<comment type="caution">
    <text evidence="1">The sequence shown here is derived from an EMBL/GenBank/DDBJ whole genome shotgun (WGS) entry which is preliminary data.</text>
</comment>
<dbReference type="OrthoDB" id="2666006at2"/>